<accession>A0AAW1V4H7</accession>
<reference evidence="1 2" key="1">
    <citation type="submission" date="2023-03" db="EMBL/GenBank/DDBJ databases">
        <title>Genome insight into feeding habits of ladybird beetles.</title>
        <authorList>
            <person name="Li H.-S."/>
            <person name="Huang Y.-H."/>
            <person name="Pang H."/>
        </authorList>
    </citation>
    <scope>NUCLEOTIDE SEQUENCE [LARGE SCALE GENOMIC DNA]</scope>
    <source>
        <strain evidence="1">SYSU_2023b</strain>
        <tissue evidence="1">Whole body</tissue>
    </source>
</reference>
<comment type="caution">
    <text evidence="1">The sequence shown here is derived from an EMBL/GenBank/DDBJ whole genome shotgun (WGS) entry which is preliminary data.</text>
</comment>
<gene>
    <name evidence="1" type="ORF">WA026_008785</name>
</gene>
<organism evidence="1 2">
    <name type="scientific">Henosepilachna vigintioctopunctata</name>
    <dbReference type="NCBI Taxonomy" id="420089"/>
    <lineage>
        <taxon>Eukaryota</taxon>
        <taxon>Metazoa</taxon>
        <taxon>Ecdysozoa</taxon>
        <taxon>Arthropoda</taxon>
        <taxon>Hexapoda</taxon>
        <taxon>Insecta</taxon>
        <taxon>Pterygota</taxon>
        <taxon>Neoptera</taxon>
        <taxon>Endopterygota</taxon>
        <taxon>Coleoptera</taxon>
        <taxon>Polyphaga</taxon>
        <taxon>Cucujiformia</taxon>
        <taxon>Coccinelloidea</taxon>
        <taxon>Coccinellidae</taxon>
        <taxon>Epilachninae</taxon>
        <taxon>Epilachnini</taxon>
        <taxon>Henosepilachna</taxon>
    </lineage>
</organism>
<sequence length="97" mass="10778">MKDYSSPPAEELTSFSHRIWNLSKLSFDGADRTNFLYRQDIQRHFAISSPETPVSLLRSPSALSMGMKPASDCTTCFDHSNHPSPIYASGDPSVKIT</sequence>
<dbReference type="Proteomes" id="UP001431783">
    <property type="component" value="Unassembled WGS sequence"/>
</dbReference>
<dbReference type="EMBL" id="JARQZJ010000124">
    <property type="protein sequence ID" value="KAK9889973.1"/>
    <property type="molecule type" value="Genomic_DNA"/>
</dbReference>
<evidence type="ECO:0000313" key="2">
    <source>
        <dbReference type="Proteomes" id="UP001431783"/>
    </source>
</evidence>
<keyword evidence="2" id="KW-1185">Reference proteome</keyword>
<dbReference type="AlphaFoldDB" id="A0AAW1V4H7"/>
<evidence type="ECO:0000313" key="1">
    <source>
        <dbReference type="EMBL" id="KAK9889973.1"/>
    </source>
</evidence>
<name>A0AAW1V4H7_9CUCU</name>
<protein>
    <submittedName>
        <fullName evidence="1">Uncharacterized protein</fullName>
    </submittedName>
</protein>
<proteinExistence type="predicted"/>